<protein>
    <submittedName>
        <fullName evidence="2">Uncharacterized protein</fullName>
    </submittedName>
</protein>
<evidence type="ECO:0000313" key="3">
    <source>
        <dbReference type="Proteomes" id="UP000238479"/>
    </source>
</evidence>
<keyword evidence="1" id="KW-0812">Transmembrane</keyword>
<keyword evidence="3" id="KW-1185">Reference proteome</keyword>
<keyword evidence="1" id="KW-0472">Membrane</keyword>
<reference evidence="2 3" key="1">
    <citation type="journal article" date="2018" name="Nat. Genet.">
        <title>The Rosa genome provides new insights in the design of modern roses.</title>
        <authorList>
            <person name="Bendahmane M."/>
        </authorList>
    </citation>
    <scope>NUCLEOTIDE SEQUENCE [LARGE SCALE GENOMIC DNA]</scope>
    <source>
        <strain evidence="3">cv. Old Blush</strain>
    </source>
</reference>
<organism evidence="2 3">
    <name type="scientific">Rosa chinensis</name>
    <name type="common">China rose</name>
    <dbReference type="NCBI Taxonomy" id="74649"/>
    <lineage>
        <taxon>Eukaryota</taxon>
        <taxon>Viridiplantae</taxon>
        <taxon>Streptophyta</taxon>
        <taxon>Embryophyta</taxon>
        <taxon>Tracheophyta</taxon>
        <taxon>Spermatophyta</taxon>
        <taxon>Magnoliopsida</taxon>
        <taxon>eudicotyledons</taxon>
        <taxon>Gunneridae</taxon>
        <taxon>Pentapetalae</taxon>
        <taxon>rosids</taxon>
        <taxon>fabids</taxon>
        <taxon>Rosales</taxon>
        <taxon>Rosaceae</taxon>
        <taxon>Rosoideae</taxon>
        <taxon>Rosoideae incertae sedis</taxon>
        <taxon>Rosa</taxon>
    </lineage>
</organism>
<gene>
    <name evidence="2" type="ORF">RchiOBHm_Chr4g0436341</name>
</gene>
<evidence type="ECO:0000256" key="1">
    <source>
        <dbReference type="SAM" id="Phobius"/>
    </source>
</evidence>
<evidence type="ECO:0000313" key="2">
    <source>
        <dbReference type="EMBL" id="PRQ40467.1"/>
    </source>
</evidence>
<dbReference type="Proteomes" id="UP000238479">
    <property type="component" value="Chromosome 4"/>
</dbReference>
<accession>A0A2P6R215</accession>
<comment type="caution">
    <text evidence="2">The sequence shown here is derived from an EMBL/GenBank/DDBJ whole genome shotgun (WGS) entry which is preliminary data.</text>
</comment>
<sequence>MTGLVAIVVVGAYMGKLDYILMNIPHCLFDCEPFNFDPLGYSTVVLVLYCSRICLYVGQPEVKH</sequence>
<name>A0A2P6R215_ROSCH</name>
<dbReference type="AlphaFoldDB" id="A0A2P6R215"/>
<keyword evidence="1" id="KW-1133">Transmembrane helix</keyword>
<feature type="transmembrane region" description="Helical" evidence="1">
    <location>
        <begin position="38"/>
        <end position="58"/>
    </location>
</feature>
<dbReference type="Gramene" id="PRQ40467">
    <property type="protein sequence ID" value="PRQ40467"/>
    <property type="gene ID" value="RchiOBHm_Chr4g0436341"/>
</dbReference>
<proteinExistence type="predicted"/>
<dbReference type="EMBL" id="PDCK01000042">
    <property type="protein sequence ID" value="PRQ40467.1"/>
    <property type="molecule type" value="Genomic_DNA"/>
</dbReference>